<evidence type="ECO:0000256" key="11">
    <source>
        <dbReference type="ARBA" id="ARBA00032948"/>
    </source>
</evidence>
<evidence type="ECO:0000256" key="8">
    <source>
        <dbReference type="ARBA" id="ARBA00023074"/>
    </source>
</evidence>
<dbReference type="Gene3D" id="1.20.1700.10">
    <property type="entry name" value="AF1104-like"/>
    <property type="match status" value="1"/>
</dbReference>
<dbReference type="Gene3D" id="1.10.285.20">
    <property type="entry name" value="Uncharacterised protein PF01937, DUF89, domain 2"/>
    <property type="match status" value="1"/>
</dbReference>
<evidence type="ECO:0000256" key="3">
    <source>
        <dbReference type="ARBA" id="ARBA00011388"/>
    </source>
</evidence>
<keyword evidence="13" id="KW-0175">Coiled coil</keyword>
<evidence type="ECO:0000256" key="13">
    <source>
        <dbReference type="SAM" id="Coils"/>
    </source>
</evidence>
<feature type="coiled-coil region" evidence="13">
    <location>
        <begin position="96"/>
        <end position="127"/>
    </location>
</feature>
<dbReference type="PIRSF" id="PIRSF030210">
    <property type="entry name" value="UCP030210"/>
    <property type="match status" value="1"/>
</dbReference>
<dbReference type="EnsemblMetazoa" id="SCAU003959-RB">
    <property type="protein sequence ID" value="SCAU003959-PB"/>
    <property type="gene ID" value="SCAU003959"/>
</dbReference>
<dbReference type="OrthoDB" id="498611at2759"/>
<evidence type="ECO:0000256" key="2">
    <source>
        <dbReference type="ARBA" id="ARBA00001967"/>
    </source>
</evidence>
<keyword evidence="8" id="KW-0944">Nitration</keyword>
<reference evidence="15" key="1">
    <citation type="submission" date="2020-05" db="UniProtKB">
        <authorList>
            <consortium name="EnsemblMetazoa"/>
        </authorList>
    </citation>
    <scope>IDENTIFICATION</scope>
    <source>
        <strain evidence="15">USDA</strain>
    </source>
</reference>
<dbReference type="GO" id="GO:0005524">
    <property type="term" value="F:ATP binding"/>
    <property type="evidence" value="ECO:0007669"/>
    <property type="project" value="InterPro"/>
</dbReference>
<dbReference type="InterPro" id="IPR004567">
    <property type="entry name" value="Type_II_PanK"/>
</dbReference>
<dbReference type="GO" id="GO:0005829">
    <property type="term" value="C:cytosol"/>
    <property type="evidence" value="ECO:0007669"/>
    <property type="project" value="TreeGrafter"/>
</dbReference>
<dbReference type="PANTHER" id="PTHR12280">
    <property type="entry name" value="PANTOTHENATE KINASE"/>
    <property type="match status" value="1"/>
</dbReference>
<sequence>MCNSLSIYAAYLLSVSEYWLWYHEKAMNLYLQSRPAMCEWRCNALVKDATKYQPDTLDLNTDEEAAQYWFPCFQDMIMKFARQAEKSQKATDDSAADRAEQFREAYLRKLQEYRQKTKENAENLKVLGIRELLELNDKHLRLYGFPDPWLEQKKTENEAALKLLAERLQEIDDIAEHRERWTELVKGVLAGNMFDWGAQAAANIMQNDNSFGLHAALERIQKRPWLMDDLDRLLARFENGQEAHKCAAIFVDNSGVDIVLGILPFARELLRRGTKVILCANTEPSLNDVTRDELCSILEACSCHCAIMKQARLDKKLLVQGNGQRGPCLDMRTLPQALCDSLKETDLLVIEGMGRALHTNLYADFTCDTLKLAVVKNKWLAQRLGGDTFSVICKYEPLS</sequence>
<dbReference type="GO" id="GO:0046872">
    <property type="term" value="F:metal ion binding"/>
    <property type="evidence" value="ECO:0007669"/>
    <property type="project" value="UniProtKB-KW"/>
</dbReference>
<dbReference type="VEuPathDB" id="VectorBase:SCAU003959"/>
<dbReference type="GO" id="GO:0016787">
    <property type="term" value="F:hydrolase activity"/>
    <property type="evidence" value="ECO:0007669"/>
    <property type="project" value="UniProtKB-KW"/>
</dbReference>
<comment type="function">
    <text evidence="12">Phosphatase which shows a preference for 4'-phosphopantetheine and its oxidatively damaged forms (sulfonate or S-sulfonate), providing strong indirect evidence that the phosphatase activity pre-empts damage in the coenzyme A (CoA) pathway. Hydrolyzing excess 4'-phosphopantetheine could constitute a directed overflow mechanism to prevent its oxidation to the S-sulfonate, sulfonate, or other forms. Hydrolyzing 4'-phosphopantetheine sulfonate or S-sulfonate would forestall their conversion to inactive forms of CoA and acyl carrier protein. May play a role in the physiological regulation of CoA intracellular levels.</text>
</comment>
<dbReference type="Pfam" id="PF01937">
    <property type="entry name" value="ARMT1-like_dom"/>
    <property type="match status" value="1"/>
</dbReference>
<protein>
    <recommendedName>
        <fullName evidence="4">4'-phosphopantetheine phosphatase</fullName>
    </recommendedName>
    <alternativeName>
        <fullName evidence="11">Inactive pantothenic acid kinase 4</fullName>
    </alternativeName>
</protein>
<evidence type="ECO:0000256" key="12">
    <source>
        <dbReference type="ARBA" id="ARBA00046055"/>
    </source>
</evidence>
<comment type="cofactor">
    <cofactor evidence="1">
        <name>Mn(2+)</name>
        <dbReference type="ChEBI" id="CHEBI:29035"/>
    </cofactor>
</comment>
<keyword evidence="16" id="KW-1185">Reference proteome</keyword>
<comment type="catalytic activity">
    <reaction evidence="10">
        <text>(R)-4'-phospho-S-sulfopantetheine + H2O = (R)-S-sulfopantetheine + phosphate</text>
        <dbReference type="Rhea" id="RHEA:68340"/>
        <dbReference type="ChEBI" id="CHEBI:15377"/>
        <dbReference type="ChEBI" id="CHEBI:43474"/>
        <dbReference type="ChEBI" id="CHEBI:177302"/>
        <dbReference type="ChEBI" id="CHEBI:177303"/>
    </reaction>
    <physiologicalReaction direction="left-to-right" evidence="10">
        <dbReference type="Rhea" id="RHEA:68341"/>
    </physiologicalReaction>
</comment>
<dbReference type="InterPro" id="IPR002791">
    <property type="entry name" value="ARMT1-like_metal-bd"/>
</dbReference>
<evidence type="ECO:0000256" key="1">
    <source>
        <dbReference type="ARBA" id="ARBA00001936"/>
    </source>
</evidence>
<dbReference type="SUPFAM" id="SSF111321">
    <property type="entry name" value="AF1104-like"/>
    <property type="match status" value="1"/>
</dbReference>
<dbReference type="AlphaFoldDB" id="A0A1I8P1I2"/>
<comment type="cofactor">
    <cofactor evidence="2">
        <name>Ni(2+)</name>
        <dbReference type="ChEBI" id="CHEBI:49786"/>
    </cofactor>
</comment>
<evidence type="ECO:0000313" key="16">
    <source>
        <dbReference type="Proteomes" id="UP000095300"/>
    </source>
</evidence>
<dbReference type="InterPro" id="IPR016949">
    <property type="entry name" value="At2g17340"/>
</dbReference>
<feature type="domain" description="Damage-control phosphatase ARMT1-like metal-binding" evidence="14">
    <location>
        <begin position="77"/>
        <end position="387"/>
    </location>
</feature>
<evidence type="ECO:0000256" key="7">
    <source>
        <dbReference type="ARBA" id="ARBA00022801"/>
    </source>
</evidence>
<dbReference type="InterPro" id="IPR036075">
    <property type="entry name" value="ARMT-1-like_metal-bd_sf"/>
</dbReference>
<evidence type="ECO:0000256" key="9">
    <source>
        <dbReference type="ARBA" id="ARBA00023211"/>
    </source>
</evidence>
<evidence type="ECO:0000256" key="4">
    <source>
        <dbReference type="ARBA" id="ARBA00019490"/>
    </source>
</evidence>
<evidence type="ECO:0000259" key="14">
    <source>
        <dbReference type="Pfam" id="PF01937"/>
    </source>
</evidence>
<keyword evidence="7" id="KW-0378">Hydrolase</keyword>
<evidence type="ECO:0000256" key="6">
    <source>
        <dbReference type="ARBA" id="ARBA00022723"/>
    </source>
</evidence>
<keyword evidence="9" id="KW-0464">Manganese</keyword>
<dbReference type="InterPro" id="IPR035073">
    <property type="entry name" value="At2g17340_3_helix_bundle"/>
</dbReference>
<keyword evidence="5" id="KW-0533">Nickel</keyword>
<dbReference type="GO" id="GO:0015937">
    <property type="term" value="P:coenzyme A biosynthetic process"/>
    <property type="evidence" value="ECO:0007669"/>
    <property type="project" value="InterPro"/>
</dbReference>
<dbReference type="GO" id="GO:0004594">
    <property type="term" value="F:pantothenate kinase activity"/>
    <property type="evidence" value="ECO:0007669"/>
    <property type="project" value="TreeGrafter"/>
</dbReference>
<dbReference type="GO" id="GO:0005634">
    <property type="term" value="C:nucleus"/>
    <property type="evidence" value="ECO:0007669"/>
    <property type="project" value="TreeGrafter"/>
</dbReference>
<gene>
    <name evidence="15" type="primary">106087256</name>
</gene>
<organism evidence="15 16">
    <name type="scientific">Stomoxys calcitrans</name>
    <name type="common">Stable fly</name>
    <name type="synonym">Conops calcitrans</name>
    <dbReference type="NCBI Taxonomy" id="35570"/>
    <lineage>
        <taxon>Eukaryota</taxon>
        <taxon>Metazoa</taxon>
        <taxon>Ecdysozoa</taxon>
        <taxon>Arthropoda</taxon>
        <taxon>Hexapoda</taxon>
        <taxon>Insecta</taxon>
        <taxon>Pterygota</taxon>
        <taxon>Neoptera</taxon>
        <taxon>Endopterygota</taxon>
        <taxon>Diptera</taxon>
        <taxon>Brachycera</taxon>
        <taxon>Muscomorpha</taxon>
        <taxon>Muscoidea</taxon>
        <taxon>Muscidae</taxon>
        <taxon>Stomoxys</taxon>
    </lineage>
</organism>
<dbReference type="PANTHER" id="PTHR12280:SF35">
    <property type="entry name" value="4'-PHOSPHOPANTETHEINE PHOSPHATASE"/>
    <property type="match status" value="1"/>
</dbReference>
<keyword evidence="6" id="KW-0479">Metal-binding</keyword>
<dbReference type="Gene3D" id="3.40.50.10880">
    <property type="entry name" value="Uncharacterised protein PF01937, DUF89, domain 3"/>
    <property type="match status" value="1"/>
</dbReference>
<evidence type="ECO:0000256" key="5">
    <source>
        <dbReference type="ARBA" id="ARBA00022596"/>
    </source>
</evidence>
<name>A0A1I8P1I2_STOCA</name>
<dbReference type="STRING" id="35570.A0A1I8P1I2"/>
<dbReference type="Proteomes" id="UP000095300">
    <property type="component" value="Unassembled WGS sequence"/>
</dbReference>
<evidence type="ECO:0000313" key="15">
    <source>
        <dbReference type="EnsemblMetazoa" id="SCAU003959-PB"/>
    </source>
</evidence>
<evidence type="ECO:0000256" key="10">
    <source>
        <dbReference type="ARBA" id="ARBA00029347"/>
    </source>
</evidence>
<accession>A0A1I8P1I2</accession>
<dbReference type="KEGG" id="scac:106087256"/>
<proteinExistence type="predicted"/>
<comment type="subunit">
    <text evidence="3">Homodimer. Interacts with PKM.</text>
</comment>